<dbReference type="EMBL" id="PDEV01000001">
    <property type="protein sequence ID" value="PEN17075.1"/>
    <property type="molecule type" value="Genomic_DNA"/>
</dbReference>
<keyword evidence="3" id="KW-1185">Reference proteome</keyword>
<dbReference type="Gene3D" id="3.40.470.10">
    <property type="entry name" value="Uracil-DNA glycosylase-like domain"/>
    <property type="match status" value="1"/>
</dbReference>
<reference evidence="2" key="1">
    <citation type="submission" date="2017-10" db="EMBL/GenBank/DDBJ databases">
        <title>Kefir isolates.</title>
        <authorList>
            <person name="Kim Y."/>
            <person name="Blasche S."/>
        </authorList>
    </citation>
    <scope>NUCLEOTIDE SEQUENCE [LARGE SCALE GENOMIC DNA]</scope>
    <source>
        <strain evidence="2">OG2-2</strain>
    </source>
</reference>
<dbReference type="PANTHER" id="PTHR42160">
    <property type="entry name" value="URACIL-DNA GLYCOSYLASE SUPERFAMILY PROTEIN"/>
    <property type="match status" value="1"/>
</dbReference>
<dbReference type="SMART" id="SM00986">
    <property type="entry name" value="UDG"/>
    <property type="match status" value="1"/>
</dbReference>
<dbReference type="CDD" id="cd10033">
    <property type="entry name" value="UDG_like"/>
    <property type="match status" value="1"/>
</dbReference>
<evidence type="ECO:0000313" key="3">
    <source>
        <dbReference type="Proteomes" id="UP000219947"/>
    </source>
</evidence>
<feature type="domain" description="Uracil-DNA glycosylase-like" evidence="1">
    <location>
        <begin position="31"/>
        <end position="192"/>
    </location>
</feature>
<dbReference type="InterPro" id="IPR005122">
    <property type="entry name" value="Uracil-DNA_glycosylase-like"/>
</dbReference>
<organism evidence="2 3">
    <name type="scientific">Rothia dentocariosa</name>
    <dbReference type="NCBI Taxonomy" id="2047"/>
    <lineage>
        <taxon>Bacteria</taxon>
        <taxon>Bacillati</taxon>
        <taxon>Actinomycetota</taxon>
        <taxon>Actinomycetes</taxon>
        <taxon>Micrococcales</taxon>
        <taxon>Micrococcaceae</taxon>
        <taxon>Rothia</taxon>
    </lineage>
</organism>
<dbReference type="Proteomes" id="UP000219947">
    <property type="component" value="Unassembled WGS sequence"/>
</dbReference>
<dbReference type="GeneID" id="29743818"/>
<comment type="caution">
    <text evidence="2">The sequence shown here is derived from an EMBL/GenBank/DDBJ whole genome shotgun (WGS) entry which is preliminary data.</text>
</comment>
<protein>
    <submittedName>
        <fullName evidence="2">Uracil-DNA glycosylase</fullName>
    </submittedName>
</protein>
<evidence type="ECO:0000259" key="1">
    <source>
        <dbReference type="SMART" id="SM00986"/>
    </source>
</evidence>
<dbReference type="AlphaFoldDB" id="A0A2A8D7X1"/>
<gene>
    <name evidence="2" type="ORF">CRM92_03375</name>
</gene>
<sequence length="201" mass="23013">MCANRQVPLLFEDIAADPMNAEYTSRGWEPVYSASARSRIILVGQAPGRIAQETRIPWNDVSGRLLRTWLSVSDDEFYNPELFALMPMDFYYPGKGKHGDLPPRKDFAPRWHPRLRAMMPHAQLTILVGAYAQKYYLDGVSAPRLRSNLTETVAHAEDYLPGFVPLVHPSPLNIGWRKRNPWFEAENIPDLRERVRKILGA</sequence>
<name>A0A2A8D7X1_9MICC</name>
<dbReference type="RefSeq" id="WP_013397430.1">
    <property type="nucleotide sequence ID" value="NZ_CAUREM010000035.1"/>
</dbReference>
<dbReference type="OMA" id="GFCYPGK"/>
<dbReference type="SMART" id="SM00987">
    <property type="entry name" value="UreE_C"/>
    <property type="match status" value="1"/>
</dbReference>
<accession>A0A2A8D7X1</accession>
<evidence type="ECO:0000313" key="2">
    <source>
        <dbReference type="EMBL" id="PEN17075.1"/>
    </source>
</evidence>
<dbReference type="SUPFAM" id="SSF52141">
    <property type="entry name" value="Uracil-DNA glycosylase-like"/>
    <property type="match status" value="1"/>
</dbReference>
<dbReference type="InterPro" id="IPR047124">
    <property type="entry name" value="HI_0220.2"/>
</dbReference>
<proteinExistence type="predicted"/>
<dbReference type="InterPro" id="IPR036895">
    <property type="entry name" value="Uracil-DNA_glycosylase-like_sf"/>
</dbReference>
<dbReference type="Pfam" id="PF03167">
    <property type="entry name" value="UDG"/>
    <property type="match status" value="1"/>
</dbReference>
<dbReference type="PANTHER" id="PTHR42160:SF1">
    <property type="entry name" value="URACIL-DNA GLYCOSYLASE SUPERFAMILY PROTEIN"/>
    <property type="match status" value="1"/>
</dbReference>